<keyword evidence="3" id="KW-1185">Reference proteome</keyword>
<reference evidence="2 3" key="1">
    <citation type="submission" date="2024-09" db="EMBL/GenBank/DDBJ databases">
        <authorList>
            <person name="Sun Q."/>
            <person name="Mori K."/>
        </authorList>
    </citation>
    <scope>NUCLEOTIDE SEQUENCE [LARGE SCALE GENOMIC DNA]</scope>
    <source>
        <strain evidence="2 3">TBRC 7907</strain>
    </source>
</reference>
<name>A0ABV5ZXC6_9PSEU</name>
<dbReference type="SUPFAM" id="SSF47336">
    <property type="entry name" value="ACP-like"/>
    <property type="match status" value="1"/>
</dbReference>
<dbReference type="InterPro" id="IPR009081">
    <property type="entry name" value="PP-bd_ACP"/>
</dbReference>
<evidence type="ECO:0000313" key="3">
    <source>
        <dbReference type="Proteomes" id="UP001589693"/>
    </source>
</evidence>
<evidence type="ECO:0000313" key="2">
    <source>
        <dbReference type="EMBL" id="MFB9905552.1"/>
    </source>
</evidence>
<accession>A0ABV5ZXC6</accession>
<dbReference type="Proteomes" id="UP001589693">
    <property type="component" value="Unassembled WGS sequence"/>
</dbReference>
<dbReference type="PROSITE" id="PS50075">
    <property type="entry name" value="CARRIER"/>
    <property type="match status" value="1"/>
</dbReference>
<dbReference type="InterPro" id="IPR036736">
    <property type="entry name" value="ACP-like_sf"/>
</dbReference>
<dbReference type="RefSeq" id="WP_377852856.1">
    <property type="nucleotide sequence ID" value="NZ_JBHLZU010000014.1"/>
</dbReference>
<comment type="caution">
    <text evidence="2">The sequence shown here is derived from an EMBL/GenBank/DDBJ whole genome shotgun (WGS) entry which is preliminary data.</text>
</comment>
<organism evidence="2 3">
    <name type="scientific">Allokutzneria oryzae</name>
    <dbReference type="NCBI Taxonomy" id="1378989"/>
    <lineage>
        <taxon>Bacteria</taxon>
        <taxon>Bacillati</taxon>
        <taxon>Actinomycetota</taxon>
        <taxon>Actinomycetes</taxon>
        <taxon>Pseudonocardiales</taxon>
        <taxon>Pseudonocardiaceae</taxon>
        <taxon>Allokutzneria</taxon>
    </lineage>
</organism>
<protein>
    <submittedName>
        <fullName evidence="2">Phosphopantetheine-binding protein</fullName>
    </submittedName>
</protein>
<evidence type="ECO:0000259" key="1">
    <source>
        <dbReference type="PROSITE" id="PS50075"/>
    </source>
</evidence>
<dbReference type="Gene3D" id="1.10.1200.10">
    <property type="entry name" value="ACP-like"/>
    <property type="match status" value="1"/>
</dbReference>
<gene>
    <name evidence="2" type="ORF">ACFFQA_16590</name>
</gene>
<proteinExistence type="predicted"/>
<dbReference type="Pfam" id="PF00550">
    <property type="entry name" value="PP-binding"/>
    <property type="match status" value="1"/>
</dbReference>
<sequence length="85" mass="9530">MTREEVRGLVCEVVAQLVDLPDTVREDEDLSRYGLSSFDVVRLVLRLEERLGIAFPDENLSLRSFLTLNGIVAQAFAVIRPSGPR</sequence>
<feature type="domain" description="Carrier" evidence="1">
    <location>
        <begin position="1"/>
        <end position="79"/>
    </location>
</feature>
<dbReference type="EMBL" id="JBHLZU010000014">
    <property type="protein sequence ID" value="MFB9905552.1"/>
    <property type="molecule type" value="Genomic_DNA"/>
</dbReference>